<reference evidence="12 13" key="1">
    <citation type="submission" date="2019-09" db="EMBL/GenBank/DDBJ databases">
        <authorList>
            <person name="Brejova B."/>
        </authorList>
    </citation>
    <scope>NUCLEOTIDE SEQUENCE [LARGE SCALE GENOMIC DNA]</scope>
</reference>
<dbReference type="GO" id="GO:0005681">
    <property type="term" value="C:spliceosomal complex"/>
    <property type="evidence" value="ECO:0007669"/>
    <property type="project" value="UniProtKB-KW"/>
</dbReference>
<keyword evidence="2" id="KW-0507">mRNA processing</keyword>
<feature type="region of interest" description="Disordered" evidence="9">
    <location>
        <begin position="480"/>
        <end position="500"/>
    </location>
</feature>
<feature type="domain" description="HTH myb-type" evidence="11">
    <location>
        <begin position="59"/>
        <end position="108"/>
    </location>
</feature>
<dbReference type="CDD" id="cd00167">
    <property type="entry name" value="SANT"/>
    <property type="match status" value="1"/>
</dbReference>
<dbReference type="SMART" id="SM00717">
    <property type="entry name" value="SANT"/>
    <property type="match status" value="2"/>
</dbReference>
<proteinExistence type="inferred from homology"/>
<feature type="region of interest" description="Disordered" evidence="9">
    <location>
        <begin position="397"/>
        <end position="419"/>
    </location>
</feature>
<evidence type="ECO:0000256" key="7">
    <source>
        <dbReference type="ARBA" id="ARBA00023242"/>
    </source>
</evidence>
<feature type="region of interest" description="Disordered" evidence="9">
    <location>
        <begin position="115"/>
        <end position="148"/>
    </location>
</feature>
<protein>
    <recommendedName>
        <fullName evidence="8">Pre-mRNA-splicing factor CEF1</fullName>
    </recommendedName>
</protein>
<evidence type="ECO:0000256" key="3">
    <source>
        <dbReference type="ARBA" id="ARBA00022728"/>
    </source>
</evidence>
<dbReference type="InterPro" id="IPR009057">
    <property type="entry name" value="Homeodomain-like_sf"/>
</dbReference>
<evidence type="ECO:0000256" key="8">
    <source>
        <dbReference type="ARBA" id="ARBA00034837"/>
    </source>
</evidence>
<evidence type="ECO:0000256" key="9">
    <source>
        <dbReference type="SAM" id="MobiDB-lite"/>
    </source>
</evidence>
<dbReference type="Proteomes" id="UP000398389">
    <property type="component" value="Unassembled WGS sequence"/>
</dbReference>
<dbReference type="PANTHER" id="PTHR45885">
    <property type="entry name" value="CELL DIVISION CYCLE 5-LIKE PROTEIN"/>
    <property type="match status" value="1"/>
</dbReference>
<accession>A0A5E8B659</accession>
<dbReference type="Gene3D" id="1.10.10.60">
    <property type="entry name" value="Homeodomain-like"/>
    <property type="match status" value="2"/>
</dbReference>
<evidence type="ECO:0000313" key="12">
    <source>
        <dbReference type="EMBL" id="VVT44311.1"/>
    </source>
</evidence>
<feature type="domain" description="HTH myb-type" evidence="11">
    <location>
        <begin position="1"/>
        <end position="58"/>
    </location>
</feature>
<dbReference type="InterPro" id="IPR047242">
    <property type="entry name" value="CDC5L/Cef1"/>
</dbReference>
<dbReference type="Pfam" id="PF11831">
    <property type="entry name" value="Myb_Cef"/>
    <property type="match status" value="1"/>
</dbReference>
<sequence length="710" mass="79673">MPPIYVKGGVWTNVEDEILRAAISKYGLNQWARVSSLLARKTAKQAKARWTEWLNPTIKKIEWSRDEDEKLLHLAKLMPTQWRTIAPLVGRTATQCIERYQQLLEDAEQQITGKDLSLTGPGAEASASKRVRFGEDATPESKPARPDAIDMDEDEKEMLSEARARLANTQGKKAKRKDRERLLEQSRRLATLQKRRELKLAGINTKLAKRDRKTVDYNADIPFEHKPAPGFYDTTEEDIMNLRAKAGFDRKTNKTGVFMRESGTDSQGKKRYRDKATEIAAAEQSAQARAQHLEELNQADQLSKRRRLELPAPQVDDAEIEQIVKFGTRGDRMQKMYNGGDAQGLVGEYGSGLESMRTPQMAQDRVLESVREIQAISEQGSVLGGVDDVLPLPRPRMGGSKDVSVPRTPNPLALGPGMTPRRDALGFNTGASSSQDLGRSLLRAKFKSLPKPLNNFEILVPEEKSIEIETDILIPDRGELEAEEERRKQEEHEQELAGRSQVLRRNLPRPVATVLPKISEGEYAAIAYEIQREMQRLIISDNEKYPEVGEGHDTDLPVLDETLKAQAFAEIEQEVSKDAEFILKTNTLAASLDVPYVLPGLGPDKKEYTAAKEALAAALVSTATEANDAEKKLQKTMAGYMRRQQVLSDKMAQAYTGIAELAVERALEETLLQNETVALSARLGRLQEEVNFLTDAERRGQELYREYQMV</sequence>
<gene>
    <name evidence="12" type="ORF">SAPINGB_P000374</name>
</gene>
<evidence type="ECO:0000256" key="4">
    <source>
        <dbReference type="ARBA" id="ARBA00022737"/>
    </source>
</evidence>
<keyword evidence="3" id="KW-0747">Spliceosome</keyword>
<evidence type="ECO:0000256" key="5">
    <source>
        <dbReference type="ARBA" id="ARBA00023125"/>
    </source>
</evidence>
<dbReference type="PANTHER" id="PTHR45885:SF1">
    <property type="entry name" value="CELL DIVISION CYCLE 5-LIKE PROTEIN"/>
    <property type="match status" value="1"/>
</dbReference>
<dbReference type="InterPro" id="IPR001005">
    <property type="entry name" value="SANT/Myb"/>
</dbReference>
<dbReference type="InterPro" id="IPR047240">
    <property type="entry name" value="SANT_CDC5L_II"/>
</dbReference>
<dbReference type="InterPro" id="IPR021786">
    <property type="entry name" value="Cdc5p/Cef1_C"/>
</dbReference>
<dbReference type="GO" id="GO:0003677">
    <property type="term" value="F:DNA binding"/>
    <property type="evidence" value="ECO:0007669"/>
    <property type="project" value="UniProtKB-KW"/>
</dbReference>
<keyword evidence="6" id="KW-0508">mRNA splicing</keyword>
<dbReference type="InterPro" id="IPR017930">
    <property type="entry name" value="Myb_dom"/>
</dbReference>
<feature type="compositionally biased region" description="Basic and acidic residues" evidence="9">
    <location>
        <begin position="480"/>
        <end position="496"/>
    </location>
</feature>
<dbReference type="PROSITE" id="PS51294">
    <property type="entry name" value="HTH_MYB"/>
    <property type="match status" value="2"/>
</dbReference>
<dbReference type="EMBL" id="CABVLU010000001">
    <property type="protein sequence ID" value="VVT44311.1"/>
    <property type="molecule type" value="Genomic_DNA"/>
</dbReference>
<dbReference type="CDD" id="cd11659">
    <property type="entry name" value="SANT_CDC5_II"/>
    <property type="match status" value="1"/>
</dbReference>
<dbReference type="PROSITE" id="PS50090">
    <property type="entry name" value="MYB_LIKE"/>
    <property type="match status" value="2"/>
</dbReference>
<organism evidence="12 13">
    <name type="scientific">Magnusiomyces paraingens</name>
    <dbReference type="NCBI Taxonomy" id="2606893"/>
    <lineage>
        <taxon>Eukaryota</taxon>
        <taxon>Fungi</taxon>
        <taxon>Dikarya</taxon>
        <taxon>Ascomycota</taxon>
        <taxon>Saccharomycotina</taxon>
        <taxon>Dipodascomycetes</taxon>
        <taxon>Dipodascales</taxon>
        <taxon>Dipodascaceae</taxon>
        <taxon>Magnusiomyces</taxon>
    </lineage>
</organism>
<evidence type="ECO:0000256" key="2">
    <source>
        <dbReference type="ARBA" id="ARBA00022664"/>
    </source>
</evidence>
<name>A0A5E8B659_9ASCO</name>
<dbReference type="GeneID" id="43579198"/>
<evidence type="ECO:0000259" key="11">
    <source>
        <dbReference type="PROSITE" id="PS51294"/>
    </source>
</evidence>
<dbReference type="RefSeq" id="XP_031850989.1">
    <property type="nucleotide sequence ID" value="XM_031995098.1"/>
</dbReference>
<feature type="domain" description="Myb-like" evidence="10">
    <location>
        <begin position="7"/>
        <end position="54"/>
    </location>
</feature>
<keyword evidence="4" id="KW-0677">Repeat</keyword>
<keyword evidence="5" id="KW-0238">DNA-binding</keyword>
<dbReference type="GO" id="GO:0000974">
    <property type="term" value="C:Prp19 complex"/>
    <property type="evidence" value="ECO:0007669"/>
    <property type="project" value="InterPro"/>
</dbReference>
<dbReference type="Pfam" id="PF13921">
    <property type="entry name" value="Myb_DNA-bind_6"/>
    <property type="match status" value="1"/>
</dbReference>
<evidence type="ECO:0000256" key="1">
    <source>
        <dbReference type="ARBA" id="ARBA00010506"/>
    </source>
</evidence>
<dbReference type="AlphaFoldDB" id="A0A5E8B659"/>
<dbReference type="GO" id="GO:0000398">
    <property type="term" value="P:mRNA splicing, via spliceosome"/>
    <property type="evidence" value="ECO:0007669"/>
    <property type="project" value="InterPro"/>
</dbReference>
<comment type="similarity">
    <text evidence="1">Belongs to the CEF1 family.</text>
</comment>
<keyword evidence="13" id="KW-1185">Reference proteome</keyword>
<evidence type="ECO:0000259" key="10">
    <source>
        <dbReference type="PROSITE" id="PS50090"/>
    </source>
</evidence>
<feature type="domain" description="Myb-like" evidence="10">
    <location>
        <begin position="55"/>
        <end position="104"/>
    </location>
</feature>
<dbReference type="OrthoDB" id="1410009at2759"/>
<keyword evidence="7" id="KW-0539">Nucleus</keyword>
<evidence type="ECO:0000313" key="13">
    <source>
        <dbReference type="Proteomes" id="UP000398389"/>
    </source>
</evidence>
<dbReference type="SUPFAM" id="SSF46689">
    <property type="entry name" value="Homeodomain-like"/>
    <property type="match status" value="1"/>
</dbReference>
<evidence type="ECO:0000256" key="6">
    <source>
        <dbReference type="ARBA" id="ARBA00023187"/>
    </source>
</evidence>